<feature type="transmembrane region" description="Helical" evidence="9">
    <location>
        <begin position="168"/>
        <end position="191"/>
    </location>
</feature>
<feature type="transmembrane region" description="Helical" evidence="9">
    <location>
        <begin position="59"/>
        <end position="80"/>
    </location>
</feature>
<keyword evidence="7" id="KW-0762">Sugar transport</keyword>
<evidence type="ECO:0000256" key="9">
    <source>
        <dbReference type="SAM" id="Phobius"/>
    </source>
</evidence>
<dbReference type="InterPro" id="IPR013525">
    <property type="entry name" value="ABC2_TM"/>
</dbReference>
<keyword evidence="8 9" id="KW-0472">Membrane</keyword>
<evidence type="ECO:0000256" key="6">
    <source>
        <dbReference type="ARBA" id="ARBA00022989"/>
    </source>
</evidence>
<evidence type="ECO:0000256" key="1">
    <source>
        <dbReference type="ARBA" id="ARBA00004651"/>
    </source>
</evidence>
<feature type="transmembrane region" description="Helical" evidence="9">
    <location>
        <begin position="198"/>
        <end position="217"/>
    </location>
</feature>
<keyword evidence="5 9" id="KW-0812">Transmembrane</keyword>
<keyword evidence="7" id="KW-0625">Polysaccharide transport</keyword>
<evidence type="ECO:0000256" key="8">
    <source>
        <dbReference type="ARBA" id="ARBA00023136"/>
    </source>
</evidence>
<sequence length="284" mass="30970">MLQSTIAPSPSQTVLYVADAARPRRLERALEDISTGFARWRLAAALARLDIRNRYRGSVLGPFWLSLSTAVMVVALGLLYSTLFTLPLGEYLPYLSVGLIVWGLINQTVTDACESLISAEGIIRQLPLPYTVHALRCVFRNAAVAAHSLPLILVVFAVFGHLPGPEALLAFAGLALVGANAFALSIVLGMVCARFRDIPPIVGSVLQLAFFMSPVLWKPELLGDRRVWLPLNPFYTLMETVRGPLVEGGAPGVVWLSAIAFTLLTCASAFAFFVRFRGRIAFWV</sequence>
<name>A0ABN1EWD3_9PROT</name>
<protein>
    <submittedName>
        <fullName evidence="11">ABC transporter permease</fullName>
    </submittedName>
</protein>
<accession>A0ABN1EWD3</accession>
<evidence type="ECO:0000256" key="3">
    <source>
        <dbReference type="ARBA" id="ARBA00022448"/>
    </source>
</evidence>
<dbReference type="RefSeq" id="WP_343894433.1">
    <property type="nucleotide sequence ID" value="NZ_BAAAFZ010000012.1"/>
</dbReference>
<feature type="transmembrane region" description="Helical" evidence="9">
    <location>
        <begin position="138"/>
        <end position="162"/>
    </location>
</feature>
<evidence type="ECO:0000259" key="10">
    <source>
        <dbReference type="Pfam" id="PF01061"/>
    </source>
</evidence>
<evidence type="ECO:0000313" key="12">
    <source>
        <dbReference type="Proteomes" id="UP001501588"/>
    </source>
</evidence>
<keyword evidence="3" id="KW-0813">Transport</keyword>
<dbReference type="Pfam" id="PF01061">
    <property type="entry name" value="ABC2_membrane"/>
    <property type="match status" value="1"/>
</dbReference>
<reference evidence="11 12" key="1">
    <citation type="journal article" date="2019" name="Int. J. Syst. Evol. Microbiol.">
        <title>The Global Catalogue of Microorganisms (GCM) 10K type strain sequencing project: providing services to taxonomists for standard genome sequencing and annotation.</title>
        <authorList>
            <consortium name="The Broad Institute Genomics Platform"/>
            <consortium name="The Broad Institute Genome Sequencing Center for Infectious Disease"/>
            <person name="Wu L."/>
            <person name="Ma J."/>
        </authorList>
    </citation>
    <scope>NUCLEOTIDE SEQUENCE [LARGE SCALE GENOMIC DNA]</scope>
    <source>
        <strain evidence="11 12">JCM 9933</strain>
    </source>
</reference>
<feature type="transmembrane region" description="Helical" evidence="9">
    <location>
        <begin position="92"/>
        <end position="117"/>
    </location>
</feature>
<evidence type="ECO:0000256" key="4">
    <source>
        <dbReference type="ARBA" id="ARBA00022475"/>
    </source>
</evidence>
<evidence type="ECO:0000256" key="7">
    <source>
        <dbReference type="ARBA" id="ARBA00023047"/>
    </source>
</evidence>
<keyword evidence="6 9" id="KW-1133">Transmembrane helix</keyword>
<comment type="caution">
    <text evidence="11">The sequence shown here is derived from an EMBL/GenBank/DDBJ whole genome shotgun (WGS) entry which is preliminary data.</text>
</comment>
<organism evidence="11 12">
    <name type="scientific">Craurococcus roseus</name>
    <dbReference type="NCBI Taxonomy" id="77585"/>
    <lineage>
        <taxon>Bacteria</taxon>
        <taxon>Pseudomonadati</taxon>
        <taxon>Pseudomonadota</taxon>
        <taxon>Alphaproteobacteria</taxon>
        <taxon>Acetobacterales</taxon>
        <taxon>Acetobacteraceae</taxon>
        <taxon>Craurococcus</taxon>
    </lineage>
</organism>
<feature type="transmembrane region" description="Helical" evidence="9">
    <location>
        <begin position="253"/>
        <end position="274"/>
    </location>
</feature>
<feature type="domain" description="ABC-2 type transporter transmembrane" evidence="10">
    <location>
        <begin position="45"/>
        <end position="243"/>
    </location>
</feature>
<gene>
    <name evidence="11" type="ORF">GCM10009416_13560</name>
</gene>
<comment type="similarity">
    <text evidence="2">Belongs to the ABC-2 integral membrane protein family.</text>
</comment>
<dbReference type="EMBL" id="BAAAFZ010000012">
    <property type="protein sequence ID" value="GAA0576175.1"/>
    <property type="molecule type" value="Genomic_DNA"/>
</dbReference>
<dbReference type="PANTHER" id="PTHR30413:SF10">
    <property type="entry name" value="CAPSULE POLYSACCHARIDE EXPORT INNER-MEMBRANE PROTEIN CTRC"/>
    <property type="match status" value="1"/>
</dbReference>
<dbReference type="PANTHER" id="PTHR30413">
    <property type="entry name" value="INNER MEMBRANE TRANSPORT PERMEASE"/>
    <property type="match status" value="1"/>
</dbReference>
<keyword evidence="12" id="KW-1185">Reference proteome</keyword>
<evidence type="ECO:0000256" key="5">
    <source>
        <dbReference type="ARBA" id="ARBA00022692"/>
    </source>
</evidence>
<comment type="subcellular location">
    <subcellularLocation>
        <location evidence="1">Cell membrane</location>
        <topology evidence="1">Multi-pass membrane protein</topology>
    </subcellularLocation>
</comment>
<dbReference type="Proteomes" id="UP001501588">
    <property type="component" value="Unassembled WGS sequence"/>
</dbReference>
<proteinExistence type="inferred from homology"/>
<evidence type="ECO:0000256" key="2">
    <source>
        <dbReference type="ARBA" id="ARBA00007783"/>
    </source>
</evidence>
<evidence type="ECO:0000313" key="11">
    <source>
        <dbReference type="EMBL" id="GAA0576175.1"/>
    </source>
</evidence>
<keyword evidence="4" id="KW-1003">Cell membrane</keyword>